<dbReference type="SUPFAM" id="SSF52047">
    <property type="entry name" value="RNI-like"/>
    <property type="match status" value="1"/>
</dbReference>
<dbReference type="GO" id="GO:0031146">
    <property type="term" value="P:SCF-dependent proteasomal ubiquitin-dependent protein catabolic process"/>
    <property type="evidence" value="ECO:0007669"/>
    <property type="project" value="TreeGrafter"/>
</dbReference>
<evidence type="ECO:0000313" key="2">
    <source>
        <dbReference type="Proteomes" id="UP000321353"/>
    </source>
</evidence>
<organism evidence="1 2">
    <name type="scientific">Stieleria maiorica</name>
    <dbReference type="NCBI Taxonomy" id="2795974"/>
    <lineage>
        <taxon>Bacteria</taxon>
        <taxon>Pseudomonadati</taxon>
        <taxon>Planctomycetota</taxon>
        <taxon>Planctomycetia</taxon>
        <taxon>Pirellulales</taxon>
        <taxon>Pirellulaceae</taxon>
        <taxon>Stieleria</taxon>
    </lineage>
</organism>
<dbReference type="InterPro" id="IPR032675">
    <property type="entry name" value="LRR_dom_sf"/>
</dbReference>
<dbReference type="PROSITE" id="PS51257">
    <property type="entry name" value="PROKAR_LIPOPROTEIN"/>
    <property type="match status" value="1"/>
</dbReference>
<dbReference type="Pfam" id="PF13516">
    <property type="entry name" value="LRR_6"/>
    <property type="match status" value="1"/>
</dbReference>
<dbReference type="Gene3D" id="3.80.10.10">
    <property type="entry name" value="Ribonuclease Inhibitor"/>
    <property type="match status" value="1"/>
</dbReference>
<dbReference type="InterPro" id="IPR001611">
    <property type="entry name" value="Leu-rich_rpt"/>
</dbReference>
<accession>A0A5B9MK95</accession>
<keyword evidence="2" id="KW-1185">Reference proteome</keyword>
<reference evidence="1 2" key="1">
    <citation type="submission" date="2019-02" db="EMBL/GenBank/DDBJ databases">
        <title>Planctomycetal bacteria perform biofilm scaping via a novel small molecule.</title>
        <authorList>
            <person name="Jeske O."/>
            <person name="Boedeker C."/>
            <person name="Wiegand S."/>
            <person name="Breitling P."/>
            <person name="Kallscheuer N."/>
            <person name="Jogler M."/>
            <person name="Rohde M."/>
            <person name="Petersen J."/>
            <person name="Medema M.H."/>
            <person name="Surup F."/>
            <person name="Jogler C."/>
        </authorList>
    </citation>
    <scope>NUCLEOTIDE SEQUENCE [LARGE SCALE GENOMIC DNA]</scope>
    <source>
        <strain evidence="1 2">Mal15</strain>
    </source>
</reference>
<proteinExistence type="predicted"/>
<gene>
    <name evidence="1" type="ORF">Mal15_41340</name>
</gene>
<dbReference type="RefSeq" id="WP_147869365.1">
    <property type="nucleotide sequence ID" value="NZ_CP036264.1"/>
</dbReference>
<dbReference type="EMBL" id="CP036264">
    <property type="protein sequence ID" value="QEG00066.1"/>
    <property type="molecule type" value="Genomic_DNA"/>
</dbReference>
<dbReference type="GO" id="GO:0019005">
    <property type="term" value="C:SCF ubiquitin ligase complex"/>
    <property type="evidence" value="ECO:0007669"/>
    <property type="project" value="TreeGrafter"/>
</dbReference>
<name>A0A5B9MK95_9BACT</name>
<sequence>MTEHLRNRRWRRAIVTLPAFFPLLLLLSASGCRRPSPEQTSTASVDESATSEIGFAEQLSGGRSGQADRIKLSQTSVDDSDLSAVEPSDEWLEVIQLDAGAVTDAGAEAIARLPSVVHLRLRLSPLTDRGLKAIAGCQSIQILNLPHCDATAAGVGELAALSQLRNLRLGGTRLGAETAGAVATIESLRNVHLIGVPIDDLGLRQIASLPKLQSLYLDDSAVTQSGWDWLFETHPNLHVHVNQKHPDRVKQPHP</sequence>
<dbReference type="KEGG" id="smam:Mal15_41340"/>
<evidence type="ECO:0000313" key="1">
    <source>
        <dbReference type="EMBL" id="QEG00066.1"/>
    </source>
</evidence>
<dbReference type="PANTHER" id="PTHR13318">
    <property type="entry name" value="PARTNER OF PAIRED, ISOFORM B-RELATED"/>
    <property type="match status" value="1"/>
</dbReference>
<dbReference type="Proteomes" id="UP000321353">
    <property type="component" value="Chromosome"/>
</dbReference>
<dbReference type="AlphaFoldDB" id="A0A5B9MK95"/>
<protein>
    <submittedName>
        <fullName evidence="1">Leucine Rich repeats (2 copies)</fullName>
    </submittedName>
</protein>